<keyword evidence="2" id="KW-1185">Reference proteome</keyword>
<organism evidence="1 2">
    <name type="scientific">Ancylobacter amanitiformis</name>
    <dbReference type="NCBI Taxonomy" id="217069"/>
    <lineage>
        <taxon>Bacteria</taxon>
        <taxon>Pseudomonadati</taxon>
        <taxon>Pseudomonadota</taxon>
        <taxon>Alphaproteobacteria</taxon>
        <taxon>Hyphomicrobiales</taxon>
        <taxon>Xanthobacteraceae</taxon>
        <taxon>Ancylobacter</taxon>
    </lineage>
</organism>
<protein>
    <submittedName>
        <fullName evidence="1">Uncharacterized protein YbcV (DUF1398 family)</fullName>
    </submittedName>
</protein>
<name>A0ABU0LXA3_9HYPH</name>
<dbReference type="InterPro" id="IPR036696">
    <property type="entry name" value="YdfO-like_sf"/>
</dbReference>
<sequence length="138" mass="14992">MTDDWTRIAQTTLDGSESDTMSFPESVAILMEAGFDGYGVDLRAGTRIFYRPDGAAITLEAAPSRPVAARFDAPQVRDAIREAQQKVPGYTYRGFCAKVAEAGCAGYLVSFPGQRVLYVGRSGETHTEYFPGAQPEAR</sequence>
<evidence type="ECO:0000313" key="1">
    <source>
        <dbReference type="EMBL" id="MDQ0513352.1"/>
    </source>
</evidence>
<reference evidence="1 2" key="1">
    <citation type="submission" date="2023-07" db="EMBL/GenBank/DDBJ databases">
        <title>Genomic Encyclopedia of Type Strains, Phase IV (KMG-IV): sequencing the most valuable type-strain genomes for metagenomic binning, comparative biology and taxonomic classification.</title>
        <authorList>
            <person name="Goeker M."/>
        </authorList>
    </citation>
    <scope>NUCLEOTIDE SEQUENCE [LARGE SCALE GENOMIC DNA]</scope>
    <source>
        <strain evidence="1 2">DSM 15561</strain>
    </source>
</reference>
<evidence type="ECO:0000313" key="2">
    <source>
        <dbReference type="Proteomes" id="UP001235094"/>
    </source>
</evidence>
<gene>
    <name evidence="1" type="ORF">QOZ99_004271</name>
</gene>
<comment type="caution">
    <text evidence="1">The sequence shown here is derived from an EMBL/GenBank/DDBJ whole genome shotgun (WGS) entry which is preliminary data.</text>
</comment>
<dbReference type="Proteomes" id="UP001235094">
    <property type="component" value="Unassembled WGS sequence"/>
</dbReference>
<dbReference type="RefSeq" id="WP_306891986.1">
    <property type="nucleotide sequence ID" value="NZ_JAUSVR010000027.1"/>
</dbReference>
<dbReference type="EMBL" id="JAUSVR010000027">
    <property type="protein sequence ID" value="MDQ0513352.1"/>
    <property type="molecule type" value="Genomic_DNA"/>
</dbReference>
<accession>A0ABU0LXA3</accession>
<dbReference type="SUPFAM" id="SSF160419">
    <property type="entry name" value="YdfO-like"/>
    <property type="match status" value="1"/>
</dbReference>
<proteinExistence type="predicted"/>